<dbReference type="GO" id="GO:0004803">
    <property type="term" value="F:transposase activity"/>
    <property type="evidence" value="ECO:0007669"/>
    <property type="project" value="InterPro"/>
</dbReference>
<evidence type="ECO:0000259" key="2">
    <source>
        <dbReference type="Pfam" id="PF02371"/>
    </source>
</evidence>
<name>F6DRC7_DESRL</name>
<dbReference type="InterPro" id="IPR047650">
    <property type="entry name" value="Transpos_IS110"/>
</dbReference>
<organism evidence="3 4">
    <name type="scientific">Desulforamulus ruminis (strain ATCC 23193 / DSM 2154 / NCIMB 8452 / DL)</name>
    <name type="common">Desulfotomaculum ruminis</name>
    <dbReference type="NCBI Taxonomy" id="696281"/>
    <lineage>
        <taxon>Bacteria</taxon>
        <taxon>Bacillati</taxon>
        <taxon>Bacillota</taxon>
        <taxon>Clostridia</taxon>
        <taxon>Eubacteriales</taxon>
        <taxon>Peptococcaceae</taxon>
        <taxon>Desulforamulus</taxon>
    </lineage>
</organism>
<keyword evidence="4" id="KW-1185">Reference proteome</keyword>
<dbReference type="Pfam" id="PF02371">
    <property type="entry name" value="Transposase_20"/>
    <property type="match status" value="1"/>
</dbReference>
<accession>F6DRC7</accession>
<dbReference type="AlphaFoldDB" id="F6DRC7"/>
<dbReference type="PANTHER" id="PTHR33055:SF15">
    <property type="entry name" value="TRANSPOSASE-RELATED"/>
    <property type="match status" value="1"/>
</dbReference>
<reference evidence="3 4" key="2">
    <citation type="journal article" date="2012" name="Stand. Genomic Sci.">
        <title>Complete genome sequence of the sulfate-reducing firmicute Desulfotomaculum ruminis type strain (DL(T)).</title>
        <authorList>
            <person name="Spring S."/>
            <person name="Visser M."/>
            <person name="Lu M."/>
            <person name="Copeland A."/>
            <person name="Lapidus A."/>
            <person name="Lucas S."/>
            <person name="Cheng J.F."/>
            <person name="Han C."/>
            <person name="Tapia R."/>
            <person name="Goodwin L.A."/>
            <person name="Pitluck S."/>
            <person name="Ivanova N."/>
            <person name="Land M."/>
            <person name="Hauser L."/>
            <person name="Larimer F."/>
            <person name="Rohde M."/>
            <person name="Goker M."/>
            <person name="Detter J.C."/>
            <person name="Kyrpides N.C."/>
            <person name="Woyke T."/>
            <person name="Schaap P.J."/>
            <person name="Plugge C.M."/>
            <person name="Muyzer G."/>
            <person name="Kuever J."/>
            <person name="Pereira I.A."/>
            <person name="Parshina S.N."/>
            <person name="Bernier-Latmani R."/>
            <person name="Stams A.J."/>
            <person name="Klenk H.P."/>
        </authorList>
    </citation>
    <scope>NUCLEOTIDE SEQUENCE [LARGE SCALE GENOMIC DNA]</scope>
    <source>
        <strain evidence="4">ATCC 23193 / DSM 2154 / NCIB 8452 / DL</strain>
    </source>
</reference>
<dbReference type="eggNOG" id="COG3547">
    <property type="taxonomic scope" value="Bacteria"/>
</dbReference>
<dbReference type="GO" id="GO:0006313">
    <property type="term" value="P:DNA transposition"/>
    <property type="evidence" value="ECO:0007669"/>
    <property type="project" value="InterPro"/>
</dbReference>
<reference evidence="4" key="1">
    <citation type="submission" date="2011-05" db="EMBL/GenBank/DDBJ databases">
        <title>Complete sequence of Desulfotomaculum ruminis DSM 2154.</title>
        <authorList>
            <person name="Lucas S."/>
            <person name="Copeland A."/>
            <person name="Lapidus A."/>
            <person name="Cheng J.-F."/>
            <person name="Goodwin L."/>
            <person name="Pitluck S."/>
            <person name="Lu M."/>
            <person name="Detter J.C."/>
            <person name="Han C."/>
            <person name="Tapia R."/>
            <person name="Land M."/>
            <person name="Hauser L."/>
            <person name="Kyrpides N."/>
            <person name="Ivanova N."/>
            <person name="Mikhailova N."/>
            <person name="Pagani I."/>
            <person name="Stams A.J.M."/>
            <person name="Plugge C.M."/>
            <person name="Muyzer G."/>
            <person name="Kuever J."/>
            <person name="Parshina S.N."/>
            <person name="Ivanova A.E."/>
            <person name="Nazina T.N."/>
            <person name="Brambilla E."/>
            <person name="Spring S."/>
            <person name="Klenk H.-P."/>
            <person name="Woyke T."/>
        </authorList>
    </citation>
    <scope>NUCLEOTIDE SEQUENCE [LARGE SCALE GENOMIC DNA]</scope>
    <source>
        <strain evidence="4">ATCC 23193 / DSM 2154 / NCIB 8452 / DL</strain>
    </source>
</reference>
<evidence type="ECO:0000313" key="4">
    <source>
        <dbReference type="Proteomes" id="UP000009234"/>
    </source>
</evidence>
<dbReference type="Pfam" id="PF01548">
    <property type="entry name" value="DEDD_Tnp_IS110"/>
    <property type="match status" value="1"/>
</dbReference>
<feature type="domain" description="Transposase IS110-like N-terminal" evidence="1">
    <location>
        <begin position="21"/>
        <end position="181"/>
    </location>
</feature>
<sequence length="409" mass="45411">MKCVDTQRQNQSMGDDSLIYVGIDVASRKHDCCILNRDGSALFENFTFTNDRNGFETLISNIVSLKSASGSLNVKIGLESTGHFSTNLTNFLIGQGFEVTTFNPLHVNLYRKAQTLRKTKTDKSDARFLAAMLFSDDTKPYSPASYHISELKALTRHRFRMLSIRSKLKTSYNRQLTILFPELHTAVWSIHQNSCLALLSQFPSAQAIAQCHLTRLTSLLAEASQGRYGREKAIQIRELAKVSIGSCSPALSFELVQTIQTVRFLQTQISAIDARIREVMVALDSPILTVPGISYTLGAIILAEVGDITRFATPAKLLAFAGLDPSTYQSGKFSANSTPMVKRGSSYLRWALINAARLIAMRDPTFKSYMAKKKSEGKHQFVALSHVGKKLVRVIFSLLKNNSIFIPQA</sequence>
<dbReference type="KEGG" id="dru:Desru_2738"/>
<dbReference type="HOGENOM" id="CLU_036902_4_8_9"/>
<proteinExistence type="predicted"/>
<dbReference type="InterPro" id="IPR002525">
    <property type="entry name" value="Transp_IS110-like_N"/>
</dbReference>
<feature type="domain" description="Transposase IS116/IS110/IS902 C-terminal" evidence="2">
    <location>
        <begin position="287"/>
        <end position="370"/>
    </location>
</feature>
<evidence type="ECO:0000259" key="1">
    <source>
        <dbReference type="Pfam" id="PF01548"/>
    </source>
</evidence>
<protein>
    <submittedName>
        <fullName evidence="3">Transposase IS116/IS110/IS902 family protein</fullName>
    </submittedName>
</protein>
<dbReference type="PANTHER" id="PTHR33055">
    <property type="entry name" value="TRANSPOSASE FOR INSERTION SEQUENCE ELEMENT IS1111A"/>
    <property type="match status" value="1"/>
</dbReference>
<evidence type="ECO:0000313" key="3">
    <source>
        <dbReference type="EMBL" id="AEG60962.1"/>
    </source>
</evidence>
<dbReference type="GO" id="GO:0003677">
    <property type="term" value="F:DNA binding"/>
    <property type="evidence" value="ECO:0007669"/>
    <property type="project" value="InterPro"/>
</dbReference>
<gene>
    <name evidence="3" type="ordered locus">Desru_2738</name>
</gene>
<dbReference type="NCBIfam" id="NF033542">
    <property type="entry name" value="transpos_IS110"/>
    <property type="match status" value="1"/>
</dbReference>
<dbReference type="InterPro" id="IPR003346">
    <property type="entry name" value="Transposase_20"/>
</dbReference>
<dbReference type="EMBL" id="CP002780">
    <property type="protein sequence ID" value="AEG60962.1"/>
    <property type="molecule type" value="Genomic_DNA"/>
</dbReference>
<dbReference type="Proteomes" id="UP000009234">
    <property type="component" value="Chromosome"/>
</dbReference>